<evidence type="ECO:0000313" key="1">
    <source>
        <dbReference type="EMBL" id="MBA1305934.1"/>
    </source>
</evidence>
<comment type="caution">
    <text evidence="1">The sequence shown here is derived from an EMBL/GenBank/DDBJ whole genome shotgun (WGS) entry which is preliminary data.</text>
</comment>
<sequence>MTMVEVDVDTLIGPALDWVMATLEELPIRHDPMAFGNTANGGYWVWDNRPGGQMLQIGPKPAGFSDKHYSPSTRWDQLGPLILQFPIMLGNHKSVADDGTFWGSAHCFQSGTAFETADGVMVASCRAIAAYKYGAVVAVPKALVP</sequence>
<gene>
    <name evidence="1" type="ORF">G7024_16200</name>
</gene>
<dbReference type="Pfam" id="PF10765">
    <property type="entry name" value="Phage_P22_NinX"/>
    <property type="match status" value="1"/>
</dbReference>
<organism evidence="1 2">
    <name type="scientific">Stutzerimonas stutzeri</name>
    <name type="common">Pseudomonas stutzeri</name>
    <dbReference type="NCBI Taxonomy" id="316"/>
    <lineage>
        <taxon>Bacteria</taxon>
        <taxon>Pseudomonadati</taxon>
        <taxon>Pseudomonadota</taxon>
        <taxon>Gammaproteobacteria</taxon>
        <taxon>Pseudomonadales</taxon>
        <taxon>Pseudomonadaceae</taxon>
        <taxon>Stutzerimonas</taxon>
    </lineage>
</organism>
<dbReference type="Proteomes" id="UP001138621">
    <property type="component" value="Unassembled WGS sequence"/>
</dbReference>
<evidence type="ECO:0000313" key="2">
    <source>
        <dbReference type="Proteomes" id="UP001138621"/>
    </source>
</evidence>
<dbReference type="InterPro" id="IPR019701">
    <property type="entry name" value="Phage_P22_NinX"/>
</dbReference>
<dbReference type="AlphaFoldDB" id="A0AA40RUV9"/>
<protein>
    <submittedName>
        <fullName evidence="1">DUF2591 family protein</fullName>
    </submittedName>
</protein>
<dbReference type="EMBL" id="JAAMRD010000014">
    <property type="protein sequence ID" value="MBA1305934.1"/>
    <property type="molecule type" value="Genomic_DNA"/>
</dbReference>
<name>A0AA40RUV9_STUST</name>
<dbReference type="RefSeq" id="WP_181121640.1">
    <property type="nucleotide sequence ID" value="NZ_JAAMRD010000014.1"/>
</dbReference>
<accession>A0AA40RUV9</accession>
<reference evidence="1" key="1">
    <citation type="submission" date="2020-02" db="EMBL/GenBank/DDBJ databases">
        <title>Synteny-based analysis reveals conserved mechanism for high triclosan tolerance in Pseudomonas, as well as instances of horizontal transfer.</title>
        <authorList>
            <person name="Mcfarland A.G."/>
            <person name="Bertucci H.K."/>
            <person name="Litmann E."/>
            <person name="Shen J."/>
            <person name="Huttenhower C."/>
            <person name="Hartmann E.M."/>
        </authorList>
    </citation>
    <scope>NUCLEOTIDE SEQUENCE</scope>
    <source>
        <strain evidence="1">109A1</strain>
    </source>
</reference>
<proteinExistence type="predicted"/>